<evidence type="ECO:0000313" key="3">
    <source>
        <dbReference type="Proteomes" id="UP001281003"/>
    </source>
</evidence>
<comment type="caution">
    <text evidence="2">The sequence shown here is derived from an EMBL/GenBank/DDBJ whole genome shotgun (WGS) entry which is preliminary data.</text>
</comment>
<reference evidence="2" key="1">
    <citation type="journal article" date="2023" name="Mol. Phylogenet. Evol.">
        <title>Genome-scale phylogeny and comparative genomics of the fungal order Sordariales.</title>
        <authorList>
            <person name="Hensen N."/>
            <person name="Bonometti L."/>
            <person name="Westerberg I."/>
            <person name="Brannstrom I.O."/>
            <person name="Guillou S."/>
            <person name="Cros-Aarteil S."/>
            <person name="Calhoun S."/>
            <person name="Haridas S."/>
            <person name="Kuo A."/>
            <person name="Mondo S."/>
            <person name="Pangilinan J."/>
            <person name="Riley R."/>
            <person name="LaButti K."/>
            <person name="Andreopoulos B."/>
            <person name="Lipzen A."/>
            <person name="Chen C."/>
            <person name="Yan M."/>
            <person name="Daum C."/>
            <person name="Ng V."/>
            <person name="Clum A."/>
            <person name="Steindorff A."/>
            <person name="Ohm R.A."/>
            <person name="Martin F."/>
            <person name="Silar P."/>
            <person name="Natvig D.O."/>
            <person name="Lalanne C."/>
            <person name="Gautier V."/>
            <person name="Ament-Velasquez S.L."/>
            <person name="Kruys A."/>
            <person name="Hutchinson M.I."/>
            <person name="Powell A.J."/>
            <person name="Barry K."/>
            <person name="Miller A.N."/>
            <person name="Grigoriev I.V."/>
            <person name="Debuchy R."/>
            <person name="Gladieux P."/>
            <person name="Hiltunen Thoren M."/>
            <person name="Johannesson H."/>
        </authorList>
    </citation>
    <scope>NUCLEOTIDE SEQUENCE</scope>
    <source>
        <strain evidence="2">FGSC 1904</strain>
    </source>
</reference>
<sequence>MAPNYNLLLPMKLDAFVFNEKVCDSEGPERAKIAPITQPNYTFLQIKEVQADILEHVDIHASAPANRNSRYTDIGKAIPRPNRLGVYIHWSLPRPLRSGVAATDKSDDKKERPENFDPSAPRYPAIPNRWLVIRHLDPARNPTVPFSNSHTGGIKEFKSWIIESDKTRNIDDIPITADLEVDVSPFITSYFKGSAADIKTEDQAEVFIGSCIEAANWDAEDKPKPGEHRVSLTAASSSNQLFIDYQYHCGNVFSMLDNFSYQDEHGQICYLEAAFAHYYVIGWHNDAEKDIMGTWSGEGATRADKLQKLRVDVEKAVPKDSETNIAEWLAGVGSARTLCHGAMYDVVWNKDELPTKIPADEVAKAMSTMPLSLGGSPMDAMLAYIGERDRSGVVEASMGALQTLHRAADDGVDAQIAATDEVDTSQYAHLDGGDHFFLPAQEGDKSGAPPSVDDQKAVRYLNCAQHLLDATNRRIKQLRWDMFSWWWKLVSDPDKRKDEQRAYEIQDEIETLEAMASELVIFIGQQMSSVTISAKKGVMEAFHQRNDPTLVVSNIEAGWPTDFNDALRARLDIQTVASNGPEPPSEAFVDKVHKDVRDTAQLLVKEFLWFKTPKPKTTYASGVVPLYHDGKHPSKPVDDKTNPWRDRWNDSQAWFPLYVEWEAEYVHQPFENWEFGQRPARAAATRKIAYMLKDSTGMGGSSAEKKDRRTLSGRSLILPQPTSAMRVHVERLFANMPLAELNSIVKPQERKELLKKLDEVAMLSLPLAGLTDHLTTRYQGSHVKPLVRQPGMEPVALREAIELLPPPPLGWNKPLALSMIKEESHLTPYGSLPTLVDSHVSGFKPVTHGKMRFTKINIIDKFGQVAHAIDPNAEESPPIFPSASQEYSMNDADHGTPAPPSKREYIQLPMAINQPSRLNAQFLVRDTEPGRISDSDNDNDNDNDNDSCWRPSTEFEKPIWGWVVINYVNNGLQFFLPDGTFYREVRSTAGTINWLPFGEPPTPSNNPQLDALINSLVSKKERLQAFKNMIMLALKNSVPTPNAYSQFMNSLVGRPLVLANMGWSLELSADSLKNESTLEEQKPENAPLDLGLLRGDGNSKKQYEFSLKLGDKERNHDGLIGYFLGKPSSSSKGRRNGDGDDTLGDLDVSKIYTHFADTGTPSDASFLTPIDSSPYPKLQAFWLDPKGYPPIRKGEEIDVLSNARRYEAERNQKLGEHLFGALFDPFAPITGYSAILPPRTLQLPSWVWETALKRITTFFHAGPLLVTEPIPQFNEDYRLKQSTYKADVKKSVEGAQLRIPALRAADWAWLQPYYEYVKDDAEKEPTGAGPEEGGGEEPHEPLKEKKQVYMSIEIGGVAGGNEAPGWRKGPLTAVEGFMQLKEPVEQGNDQKEPSN</sequence>
<feature type="compositionally biased region" description="Basic and acidic residues" evidence="1">
    <location>
        <begin position="1382"/>
        <end position="1395"/>
    </location>
</feature>
<proteinExistence type="predicted"/>
<protein>
    <submittedName>
        <fullName evidence="2">Uncharacterized protein</fullName>
    </submittedName>
</protein>
<keyword evidence="3" id="KW-1185">Reference proteome</keyword>
<feature type="region of interest" description="Disordered" evidence="1">
    <location>
        <begin position="872"/>
        <end position="902"/>
    </location>
</feature>
<feature type="compositionally biased region" description="Acidic residues" evidence="1">
    <location>
        <begin position="935"/>
        <end position="945"/>
    </location>
</feature>
<feature type="compositionally biased region" description="Basic and acidic residues" evidence="1">
    <location>
        <begin position="104"/>
        <end position="115"/>
    </location>
</feature>
<feature type="region of interest" description="Disordered" evidence="1">
    <location>
        <begin position="928"/>
        <end position="950"/>
    </location>
</feature>
<feature type="region of interest" description="Disordered" evidence="1">
    <location>
        <begin position="1322"/>
        <end position="1395"/>
    </location>
</feature>
<gene>
    <name evidence="2" type="ORF">B0T20DRAFT_462088</name>
</gene>
<accession>A0AAE0PBG4</accession>
<feature type="compositionally biased region" description="Basic and acidic residues" evidence="1">
    <location>
        <begin position="1336"/>
        <end position="1347"/>
    </location>
</feature>
<dbReference type="Proteomes" id="UP001281003">
    <property type="component" value="Unassembled WGS sequence"/>
</dbReference>
<organism evidence="2 3">
    <name type="scientific">Sordaria brevicollis</name>
    <dbReference type="NCBI Taxonomy" id="83679"/>
    <lineage>
        <taxon>Eukaryota</taxon>
        <taxon>Fungi</taxon>
        <taxon>Dikarya</taxon>
        <taxon>Ascomycota</taxon>
        <taxon>Pezizomycotina</taxon>
        <taxon>Sordariomycetes</taxon>
        <taxon>Sordariomycetidae</taxon>
        <taxon>Sordariales</taxon>
        <taxon>Sordariaceae</taxon>
        <taxon>Sordaria</taxon>
    </lineage>
</organism>
<feature type="region of interest" description="Disordered" evidence="1">
    <location>
        <begin position="1074"/>
        <end position="1093"/>
    </location>
</feature>
<feature type="region of interest" description="Disordered" evidence="1">
    <location>
        <begin position="99"/>
        <end position="121"/>
    </location>
</feature>
<reference evidence="2" key="2">
    <citation type="submission" date="2023-07" db="EMBL/GenBank/DDBJ databases">
        <authorList>
            <consortium name="Lawrence Berkeley National Laboratory"/>
            <person name="Haridas S."/>
            <person name="Hensen N."/>
            <person name="Bonometti L."/>
            <person name="Westerberg I."/>
            <person name="Brannstrom I.O."/>
            <person name="Guillou S."/>
            <person name="Cros-Aarteil S."/>
            <person name="Calhoun S."/>
            <person name="Kuo A."/>
            <person name="Mondo S."/>
            <person name="Pangilinan J."/>
            <person name="Riley R."/>
            <person name="LaButti K."/>
            <person name="Andreopoulos B."/>
            <person name="Lipzen A."/>
            <person name="Chen C."/>
            <person name="Yanf M."/>
            <person name="Daum C."/>
            <person name="Ng V."/>
            <person name="Clum A."/>
            <person name="Steindorff A."/>
            <person name="Ohm R."/>
            <person name="Martin F."/>
            <person name="Silar P."/>
            <person name="Natvig D."/>
            <person name="Lalanne C."/>
            <person name="Gautier V."/>
            <person name="Ament-velasquez S.L."/>
            <person name="Kruys A."/>
            <person name="Hutchinson M.I."/>
            <person name="Powell A.J."/>
            <person name="Barry K."/>
            <person name="Miller A.N."/>
            <person name="Grigoriev I.V."/>
            <person name="Debuchy R."/>
            <person name="Gladieux P."/>
            <person name="Thoren M.H."/>
            <person name="Johannesson H."/>
        </authorList>
    </citation>
    <scope>NUCLEOTIDE SEQUENCE</scope>
    <source>
        <strain evidence="2">FGSC 1904</strain>
    </source>
</reference>
<dbReference type="EMBL" id="JAUTDP010000008">
    <property type="protein sequence ID" value="KAK3396800.1"/>
    <property type="molecule type" value="Genomic_DNA"/>
</dbReference>
<name>A0AAE0PBG4_SORBR</name>
<evidence type="ECO:0000313" key="2">
    <source>
        <dbReference type="EMBL" id="KAK3396800.1"/>
    </source>
</evidence>
<evidence type="ECO:0000256" key="1">
    <source>
        <dbReference type="SAM" id="MobiDB-lite"/>
    </source>
</evidence>